<dbReference type="InterPro" id="IPR002885">
    <property type="entry name" value="PPR_rpt"/>
</dbReference>
<dbReference type="PANTHER" id="PTHR47939:SF5">
    <property type="entry name" value="PENTACOTRIPEPTIDE-REPEAT REGION OF PRORP DOMAIN-CONTAINING PROTEIN"/>
    <property type="match status" value="1"/>
</dbReference>
<evidence type="ECO:0000256" key="3">
    <source>
        <dbReference type="SAM" id="MobiDB-lite"/>
    </source>
</evidence>
<dbReference type="InterPro" id="IPR011576">
    <property type="entry name" value="Pyridox_Oxase_N"/>
</dbReference>
<accession>A0A1D2JAQ7</accession>
<dbReference type="Pfam" id="PF24603">
    <property type="entry name" value="TPR_30"/>
    <property type="match status" value="1"/>
</dbReference>
<keyword evidence="2" id="KW-0175">Coiled coil</keyword>
<evidence type="ECO:0000256" key="1">
    <source>
        <dbReference type="PROSITE-ProRule" id="PRU00708"/>
    </source>
</evidence>
<sequence>MVFKPFTHLARQAFSKTFVHGYAQSVVAASQSSYASSNTSLNQFTNLPVKYTRTAQLQSAFQNPSGSSSNAGAKAGHAPSNNAGGDSGLAAYYAAWQQAQQNGDDSDWHQFQFRKRIGWKPATQDAKDSEGVAGSNDAEVVSVSDASSVPQTPEIPSSSRRHSESCDFGGKVESLTVDADVSAQVDEAVAREKQQIQDAEEKLAEVEVDVDVEEPELSAAESANSVVSKDGSSTPHRTPASSVGEPSLVAPDESSRDIEIVKRARAQSGRVMQLADTKQYSQVPSAFESLLKEGLVPTVGAYNALLEAAIHLHADVYHAVPKALDIYSDMLRRAVLPNEQTYTILVQLLASRALKIFQSIQVLHEQRARYGGTEGQNKFIFQSSEAEHELLVEDQSLSIALKLFNAATSRHADILFPLEAYCNLITTCAKRGEVEQMIKIFEHMETHKIVPHASIFPSMIDAFAATGDLKSAVECYNEYKALAIADDSGVFGIVDRKDGEVYAALIKAYLSCGKEVGALRFFEKIKSSFDHVEENKEARRSVIEDVVVKDGLVQHATVTGNYAEALKLAKDYLSKPKFEAALARICMAAADSGNLTVASEAYDLLPLDTPVSMGPASAMLALHIRQQNLAAARPFWTVLSSPSHATPDLIHPTAMYTVALLKSGQVEEGLMEARNMFSRIRNSADSKQAQAHLREEIDETIDLLGRVMIQSSAVLSAHASVTLIWAMIENGGLVSPVAEHVVAGLGPSGISQLSMQDLTLALQVQAGMLVNTSGLFDAAHPARFAHMLELALASGLPMDTLKSRVLEQAVLKIADSRPDLVQRWRAYLQTPGNPAFVPARYTPVPQLSPVMKPTLPEESFDPYAHATDFRGSAIIADILENTSGRIENHLNDAMTKFKNMRRIGRHPRYITYAKLINAAAKCGQMNLVQEILCMARHDVPLIPQYKVVKYGWTSILDAMVAASLTHGERGQAAKFHQELNNIGSAPSSNTFGLYITTLKESTKTFDEATEAVKIFHRAISEGVEPTSFLYNALIGKLGKARRIDDCLLYFAEMRANGIRPTSVTYGTIVNALCRVSDERFAEEMFDEMESMPNYKPRPAPYNSIIQYFLNTKRDRSKVLAYYERMKSKNIQPTMHTYKLLIDAYASLEPIDMNAAESVLDTIRSKNQHPEAVHFASLIHAKGCVMHDMVGARKIFDSIIADPHIQPQPCLYQALFEAMVANRQVSATSKLLKHMVSRNVEMTPYIANTLIHGWAADGNVANALSVYNGIGMSKREPSTYEAMTRAFLAAEDRQGASGVVQEMLSRGYPSAVTGKVLELVVAPGDIAAPYPSSHHLPSTQQPLATTDPNSPPHHAAMPIPTYFPTSNGTGTPRISAPETPPRSSAPTPIANAALIAHPSRAHQFLTNPPLTLSQINVTNPFKQFNSWFRDSRLLPSSAPETCTLATASMPSGRVSARILYLKELDERGWVVYSNWGSRKGKGGQIFGSEGDVDGGESGEAQEDLQQLGNRWAALTFHWPTVERQVRVEGMVESLSREESETYWRIRERGSQIGAWASQQSKVLWEMEPLQSSAYQGYGCGGGANVSLAANGPENDATITAAAAAAAVVGTEDHGRITLDNRVKEMEARFADTKEIPLPPFWGGVRIVPESVEFWQGRKSRLHDRFRYVRIHGEHEAGDETAKDFKWRIQRLSP</sequence>
<dbReference type="PROSITE" id="PS51375">
    <property type="entry name" value="PPR"/>
    <property type="match status" value="3"/>
</dbReference>
<dbReference type="VEuPathDB" id="FungiDB:PADG_05432"/>
<protein>
    <submittedName>
        <fullName evidence="7">Uncharacterized protein</fullName>
    </submittedName>
</protein>
<feature type="compositionally biased region" description="Polar residues" evidence="3">
    <location>
        <begin position="1334"/>
        <end position="1347"/>
    </location>
</feature>
<evidence type="ECO:0000313" key="7">
    <source>
        <dbReference type="EMBL" id="ODH24662.1"/>
    </source>
</evidence>
<feature type="domain" description="Pyridoxamine 5'-phosphate oxidase N-terminal" evidence="4">
    <location>
        <begin position="1437"/>
        <end position="1561"/>
    </location>
</feature>
<dbReference type="FunFam" id="1.25.40.10:FF:000266">
    <property type="entry name" value="Pentatricopeptide repeat domain-containing protein"/>
    <property type="match status" value="1"/>
</dbReference>
<dbReference type="InterPro" id="IPR019576">
    <property type="entry name" value="Pyridoxamine_oxidase_dimer_C"/>
</dbReference>
<dbReference type="PROSITE" id="PS01064">
    <property type="entry name" value="PYRIDOX_OXIDASE"/>
    <property type="match status" value="1"/>
</dbReference>
<dbReference type="Proteomes" id="UP000242814">
    <property type="component" value="Unassembled WGS sequence"/>
</dbReference>
<feature type="region of interest" description="Disordered" evidence="3">
    <location>
        <begin position="1365"/>
        <end position="1384"/>
    </location>
</feature>
<dbReference type="GO" id="GO:0016638">
    <property type="term" value="F:oxidoreductase activity, acting on the CH-NH2 group of donors"/>
    <property type="evidence" value="ECO:0007669"/>
    <property type="project" value="InterPro"/>
</dbReference>
<dbReference type="Pfam" id="PF10590">
    <property type="entry name" value="PNP_phzG_C"/>
    <property type="match status" value="1"/>
</dbReference>
<feature type="compositionally biased region" description="Polar residues" evidence="3">
    <location>
        <begin position="221"/>
        <end position="241"/>
    </location>
</feature>
<evidence type="ECO:0000313" key="8">
    <source>
        <dbReference type="Proteomes" id="UP000242814"/>
    </source>
</evidence>
<feature type="repeat" description="PPR" evidence="1">
    <location>
        <begin position="1061"/>
        <end position="1091"/>
    </location>
</feature>
<feature type="region of interest" description="Disordered" evidence="3">
    <location>
        <begin position="1330"/>
        <end position="1354"/>
    </location>
</feature>
<dbReference type="Pfam" id="PF01243">
    <property type="entry name" value="PNPOx_N"/>
    <property type="match status" value="1"/>
</dbReference>
<feature type="coiled-coil region" evidence="2">
    <location>
        <begin position="182"/>
        <end position="209"/>
    </location>
</feature>
<feature type="region of interest" description="Disordered" evidence="3">
    <location>
        <begin position="121"/>
        <end position="167"/>
    </location>
</feature>
<dbReference type="EMBL" id="LZYO01000231">
    <property type="protein sequence ID" value="ODH24662.1"/>
    <property type="molecule type" value="Genomic_DNA"/>
</dbReference>
<feature type="region of interest" description="Disordered" evidence="3">
    <location>
        <begin position="216"/>
        <end position="255"/>
    </location>
</feature>
<feature type="domain" description="Pyridoxine 5'-phosphate oxidase dimerisation C-terminal" evidence="5">
    <location>
        <begin position="1640"/>
        <end position="1692"/>
    </location>
</feature>
<dbReference type="Pfam" id="PF01535">
    <property type="entry name" value="PPR"/>
    <property type="match status" value="3"/>
</dbReference>
<dbReference type="InterPro" id="IPR057585">
    <property type="entry name" value="TPR_dom_fungi"/>
</dbReference>
<evidence type="ECO:0000259" key="6">
    <source>
        <dbReference type="Pfam" id="PF24603"/>
    </source>
</evidence>
<feature type="repeat" description="PPR" evidence="1">
    <location>
        <begin position="417"/>
        <end position="451"/>
    </location>
</feature>
<dbReference type="VEuPathDB" id="FungiDB:PABG_04798"/>
<dbReference type="Gene3D" id="1.25.40.10">
    <property type="entry name" value="Tetratricopeptide repeat domain"/>
    <property type="match status" value="5"/>
</dbReference>
<reference evidence="7 8" key="1">
    <citation type="submission" date="2016-06" db="EMBL/GenBank/DDBJ databases">
        <authorList>
            <person name="Kjaerup R.B."/>
            <person name="Dalgaard T.S."/>
            <person name="Juul-Madsen H.R."/>
        </authorList>
    </citation>
    <scope>NUCLEOTIDE SEQUENCE [LARGE SCALE GENOMIC DNA]</scope>
    <source>
        <strain evidence="7 8">Pb300</strain>
    </source>
</reference>
<dbReference type="InterPro" id="IPR050667">
    <property type="entry name" value="PPR-containing_protein"/>
</dbReference>
<feature type="compositionally biased region" description="Low complexity" evidence="3">
    <location>
        <begin position="65"/>
        <end position="78"/>
    </location>
</feature>
<dbReference type="InterPro" id="IPR019740">
    <property type="entry name" value="Pyridox_Oxase_CS"/>
</dbReference>
<feature type="repeat" description="PPR" evidence="1">
    <location>
        <begin position="1026"/>
        <end position="1060"/>
    </location>
</feature>
<dbReference type="PANTHER" id="PTHR47939">
    <property type="entry name" value="MEMBRANE-ASSOCIATED SALT-INDUCIBLE PROTEIN-LIKE"/>
    <property type="match status" value="1"/>
</dbReference>
<feature type="compositionally biased region" description="Low complexity" evidence="3">
    <location>
        <begin position="137"/>
        <end position="149"/>
    </location>
</feature>
<evidence type="ECO:0000259" key="5">
    <source>
        <dbReference type="Pfam" id="PF10590"/>
    </source>
</evidence>
<evidence type="ECO:0000259" key="4">
    <source>
        <dbReference type="Pfam" id="PF01243"/>
    </source>
</evidence>
<proteinExistence type="predicted"/>
<organism evidence="7 8">
    <name type="scientific">Paracoccidioides brasiliensis</name>
    <dbReference type="NCBI Taxonomy" id="121759"/>
    <lineage>
        <taxon>Eukaryota</taxon>
        <taxon>Fungi</taxon>
        <taxon>Dikarya</taxon>
        <taxon>Ascomycota</taxon>
        <taxon>Pezizomycotina</taxon>
        <taxon>Eurotiomycetes</taxon>
        <taxon>Eurotiomycetidae</taxon>
        <taxon>Onygenales</taxon>
        <taxon>Ajellomycetaceae</taxon>
        <taxon>Paracoccidioides</taxon>
    </lineage>
</organism>
<dbReference type="Pfam" id="PF13041">
    <property type="entry name" value="PPR_2"/>
    <property type="match status" value="2"/>
</dbReference>
<gene>
    <name evidence="7" type="ORF">ACO22_05309</name>
</gene>
<comment type="caution">
    <text evidence="7">The sequence shown here is derived from an EMBL/GenBank/DDBJ whole genome shotgun (WGS) entry which is preliminary data.</text>
</comment>
<dbReference type="InterPro" id="IPR011990">
    <property type="entry name" value="TPR-like_helical_dom_sf"/>
</dbReference>
<feature type="region of interest" description="Disordered" evidence="3">
    <location>
        <begin position="60"/>
        <end position="82"/>
    </location>
</feature>
<dbReference type="SUPFAM" id="SSF50475">
    <property type="entry name" value="FMN-binding split barrel"/>
    <property type="match status" value="1"/>
</dbReference>
<feature type="domain" description="Tetratricopeptide repeat" evidence="6">
    <location>
        <begin position="543"/>
        <end position="641"/>
    </location>
</feature>
<dbReference type="Gene3D" id="2.30.110.10">
    <property type="entry name" value="Electron Transport, Fmn-binding Protein, Chain A"/>
    <property type="match status" value="1"/>
</dbReference>
<dbReference type="InterPro" id="IPR012349">
    <property type="entry name" value="Split_barrel_FMN-bd"/>
</dbReference>
<evidence type="ECO:0000256" key="2">
    <source>
        <dbReference type="SAM" id="Coils"/>
    </source>
</evidence>
<name>A0A1D2JAQ7_PARBR</name>
<dbReference type="NCBIfam" id="TIGR00756">
    <property type="entry name" value="PPR"/>
    <property type="match status" value="3"/>
</dbReference>